<accession>A0A9X0BF60</accession>
<reference evidence="2" key="1">
    <citation type="submission" date="2022-12" db="EMBL/GenBank/DDBJ databases">
        <authorList>
            <person name="Petersen C."/>
        </authorList>
    </citation>
    <scope>NUCLEOTIDE SEQUENCE</scope>
    <source>
        <strain evidence="2">IBT 29677</strain>
    </source>
</reference>
<evidence type="ECO:0000256" key="1">
    <source>
        <dbReference type="SAM" id="MobiDB-lite"/>
    </source>
</evidence>
<organism evidence="2 3">
    <name type="scientific">Penicillium cosmopolitanum</name>
    <dbReference type="NCBI Taxonomy" id="1131564"/>
    <lineage>
        <taxon>Eukaryota</taxon>
        <taxon>Fungi</taxon>
        <taxon>Dikarya</taxon>
        <taxon>Ascomycota</taxon>
        <taxon>Pezizomycotina</taxon>
        <taxon>Eurotiomycetes</taxon>
        <taxon>Eurotiomycetidae</taxon>
        <taxon>Eurotiales</taxon>
        <taxon>Aspergillaceae</taxon>
        <taxon>Penicillium</taxon>
    </lineage>
</organism>
<keyword evidence="3" id="KW-1185">Reference proteome</keyword>
<sequence length="124" mass="13530">MSNSKHSYEPYSSALKARTVTLKLFAMTHEVTMVHHVYVAEKMSQRGRPTRHVSSTTDSSDFSYGELIKGATYPAKCHPRRTDTASRGNARAAAPLIATTTTTTTNEGQSTPARSAAETELEPQ</sequence>
<gene>
    <name evidence="2" type="ORF">N7509_000045</name>
</gene>
<dbReference type="AlphaFoldDB" id="A0A9X0BF60"/>
<evidence type="ECO:0000313" key="3">
    <source>
        <dbReference type="Proteomes" id="UP001147747"/>
    </source>
</evidence>
<reference evidence="2" key="2">
    <citation type="journal article" date="2023" name="IMA Fungus">
        <title>Comparative genomic study of the Penicillium genus elucidates a diverse pangenome and 15 lateral gene transfer events.</title>
        <authorList>
            <person name="Petersen C."/>
            <person name="Sorensen T."/>
            <person name="Nielsen M.R."/>
            <person name="Sondergaard T.E."/>
            <person name="Sorensen J.L."/>
            <person name="Fitzpatrick D.A."/>
            <person name="Frisvad J.C."/>
            <person name="Nielsen K.L."/>
        </authorList>
    </citation>
    <scope>NUCLEOTIDE SEQUENCE</scope>
    <source>
        <strain evidence="2">IBT 29677</strain>
    </source>
</reference>
<evidence type="ECO:0000313" key="2">
    <source>
        <dbReference type="EMBL" id="KAJ5414947.1"/>
    </source>
</evidence>
<name>A0A9X0BF60_9EURO</name>
<dbReference type="Proteomes" id="UP001147747">
    <property type="component" value="Unassembled WGS sequence"/>
</dbReference>
<proteinExistence type="predicted"/>
<feature type="region of interest" description="Disordered" evidence="1">
    <location>
        <begin position="76"/>
        <end position="124"/>
    </location>
</feature>
<dbReference type="EMBL" id="JAPZBU010000001">
    <property type="protein sequence ID" value="KAJ5414947.1"/>
    <property type="molecule type" value="Genomic_DNA"/>
</dbReference>
<protein>
    <submittedName>
        <fullName evidence="2">Uncharacterized protein</fullName>
    </submittedName>
</protein>
<dbReference type="GeneID" id="81363672"/>
<comment type="caution">
    <text evidence="2">The sequence shown here is derived from an EMBL/GenBank/DDBJ whole genome shotgun (WGS) entry which is preliminary data.</text>
</comment>
<dbReference type="RefSeq" id="XP_056494793.1">
    <property type="nucleotide sequence ID" value="XM_056624692.1"/>
</dbReference>